<keyword evidence="2" id="KW-1185">Reference proteome</keyword>
<sequence>MTYFSSQAALYMYNFIVKVSFHLSYLKFYRCVAVSSPSEYILPPRVSFSSPKKRIIQRAKGDIKYAGSSDVKQADKECSVPTYISVAYQYLDSRFLTHCVGNGIGFLPLTDLRRHRMIATVENQWANNTLSFAISGPFFMRSRQKMGHPPNFSKVCLRLDKMC</sequence>
<comment type="caution">
    <text evidence="1">The sequence shown here is derived from an EMBL/GenBank/DDBJ whole genome shotgun (WGS) entry which is preliminary data.</text>
</comment>
<organism evidence="1 2">
    <name type="scientific">Nephila pilipes</name>
    <name type="common">Giant wood spider</name>
    <name type="synonym">Nephila maculata</name>
    <dbReference type="NCBI Taxonomy" id="299642"/>
    <lineage>
        <taxon>Eukaryota</taxon>
        <taxon>Metazoa</taxon>
        <taxon>Ecdysozoa</taxon>
        <taxon>Arthropoda</taxon>
        <taxon>Chelicerata</taxon>
        <taxon>Arachnida</taxon>
        <taxon>Araneae</taxon>
        <taxon>Araneomorphae</taxon>
        <taxon>Entelegynae</taxon>
        <taxon>Araneoidea</taxon>
        <taxon>Nephilidae</taxon>
        <taxon>Nephila</taxon>
    </lineage>
</organism>
<accession>A0A8X6MRG9</accession>
<dbReference type="EMBL" id="BMAW01001407">
    <property type="protein sequence ID" value="GFS73916.1"/>
    <property type="molecule type" value="Genomic_DNA"/>
</dbReference>
<gene>
    <name evidence="1" type="ORF">NPIL_73221</name>
</gene>
<reference evidence="1" key="1">
    <citation type="submission" date="2020-08" db="EMBL/GenBank/DDBJ databases">
        <title>Multicomponent nature underlies the extraordinary mechanical properties of spider dragline silk.</title>
        <authorList>
            <person name="Kono N."/>
            <person name="Nakamura H."/>
            <person name="Mori M."/>
            <person name="Yoshida Y."/>
            <person name="Ohtoshi R."/>
            <person name="Malay A.D."/>
            <person name="Moran D.A.P."/>
            <person name="Tomita M."/>
            <person name="Numata K."/>
            <person name="Arakawa K."/>
        </authorList>
    </citation>
    <scope>NUCLEOTIDE SEQUENCE</scope>
</reference>
<name>A0A8X6MRG9_NEPPI</name>
<dbReference type="AlphaFoldDB" id="A0A8X6MRG9"/>
<dbReference type="Proteomes" id="UP000887013">
    <property type="component" value="Unassembled WGS sequence"/>
</dbReference>
<protein>
    <submittedName>
        <fullName evidence="1">Uncharacterized protein</fullName>
    </submittedName>
</protein>
<proteinExistence type="predicted"/>
<evidence type="ECO:0000313" key="2">
    <source>
        <dbReference type="Proteomes" id="UP000887013"/>
    </source>
</evidence>
<evidence type="ECO:0000313" key="1">
    <source>
        <dbReference type="EMBL" id="GFS73916.1"/>
    </source>
</evidence>